<feature type="transmembrane region" description="Helical" evidence="5">
    <location>
        <begin position="285"/>
        <end position="303"/>
    </location>
</feature>
<evidence type="ECO:0000313" key="8">
    <source>
        <dbReference type="EMBL" id="KPM36954.1"/>
    </source>
</evidence>
<feature type="domain" description="Anoctamin alpha-beta plait" evidence="7">
    <location>
        <begin position="15"/>
        <end position="140"/>
    </location>
</feature>
<accession>A0A0P7B5F5</accession>
<feature type="transmembrane region" description="Helical" evidence="5">
    <location>
        <begin position="181"/>
        <end position="208"/>
    </location>
</feature>
<dbReference type="InterPro" id="IPR007632">
    <property type="entry name" value="Anoctamin"/>
</dbReference>
<feature type="transmembrane region" description="Helical" evidence="5">
    <location>
        <begin position="371"/>
        <end position="392"/>
    </location>
</feature>
<dbReference type="Pfam" id="PF04547">
    <property type="entry name" value="Anoctamin"/>
    <property type="match status" value="1"/>
</dbReference>
<evidence type="ECO:0000259" key="6">
    <source>
        <dbReference type="Pfam" id="PF04547"/>
    </source>
</evidence>
<reference evidence="8 9" key="1">
    <citation type="submission" date="2015-09" db="EMBL/GenBank/DDBJ databases">
        <title>Draft genome of a European isolate of the apple canker pathogen Neonectria ditissima.</title>
        <authorList>
            <person name="Gomez-Cortecero A."/>
            <person name="Harrison R.J."/>
            <person name="Armitage A.D."/>
        </authorList>
    </citation>
    <scope>NUCLEOTIDE SEQUENCE [LARGE SCALE GENOMIC DNA]</scope>
    <source>
        <strain evidence="8 9">R09/05</strain>
    </source>
</reference>
<evidence type="ECO:0000256" key="2">
    <source>
        <dbReference type="ARBA" id="ARBA00022692"/>
    </source>
</evidence>
<dbReference type="AlphaFoldDB" id="A0A0P7B5F5"/>
<keyword evidence="4 5" id="KW-0472">Membrane</keyword>
<evidence type="ECO:0000313" key="9">
    <source>
        <dbReference type="Proteomes" id="UP000050424"/>
    </source>
</evidence>
<evidence type="ECO:0000256" key="3">
    <source>
        <dbReference type="ARBA" id="ARBA00022989"/>
    </source>
</evidence>
<comment type="caution">
    <text evidence="8">The sequence shown here is derived from an EMBL/GenBank/DDBJ whole genome shotgun (WGS) entry which is preliminary data.</text>
</comment>
<feature type="domain" description="Anoctamin transmembrane" evidence="6">
    <location>
        <begin position="173"/>
        <end position="627"/>
    </location>
</feature>
<evidence type="ECO:0000259" key="7">
    <source>
        <dbReference type="Pfam" id="PF20877"/>
    </source>
</evidence>
<dbReference type="PANTHER" id="PTHR12308">
    <property type="entry name" value="ANOCTAMIN"/>
    <property type="match status" value="1"/>
</dbReference>
<keyword evidence="9" id="KW-1185">Reference proteome</keyword>
<organism evidence="8 9">
    <name type="scientific">Neonectria ditissima</name>
    <dbReference type="NCBI Taxonomy" id="78410"/>
    <lineage>
        <taxon>Eukaryota</taxon>
        <taxon>Fungi</taxon>
        <taxon>Dikarya</taxon>
        <taxon>Ascomycota</taxon>
        <taxon>Pezizomycotina</taxon>
        <taxon>Sordariomycetes</taxon>
        <taxon>Hypocreomycetidae</taxon>
        <taxon>Hypocreales</taxon>
        <taxon>Nectriaceae</taxon>
        <taxon>Neonectria</taxon>
    </lineage>
</organism>
<feature type="transmembrane region" description="Helical" evidence="5">
    <location>
        <begin position="554"/>
        <end position="579"/>
    </location>
</feature>
<feature type="transmembrane region" description="Helical" evidence="5">
    <location>
        <begin position="323"/>
        <end position="350"/>
    </location>
</feature>
<evidence type="ECO:0000256" key="5">
    <source>
        <dbReference type="SAM" id="Phobius"/>
    </source>
</evidence>
<keyword evidence="3 5" id="KW-1133">Transmembrane helix</keyword>
<dbReference type="EMBL" id="LKCW01000183">
    <property type="protein sequence ID" value="KPM36954.1"/>
    <property type="molecule type" value="Genomic_DNA"/>
</dbReference>
<gene>
    <name evidence="8" type="ORF">AK830_g9622</name>
</gene>
<feature type="transmembrane region" description="Helical" evidence="5">
    <location>
        <begin position="433"/>
        <end position="454"/>
    </location>
</feature>
<feature type="transmembrane region" description="Helical" evidence="5">
    <location>
        <begin position="214"/>
        <end position="231"/>
    </location>
</feature>
<feature type="transmembrane region" description="Helical" evidence="5">
    <location>
        <begin position="507"/>
        <end position="530"/>
    </location>
</feature>
<feature type="transmembrane region" description="Helical" evidence="5">
    <location>
        <begin position="591"/>
        <end position="613"/>
    </location>
</feature>
<name>A0A0P7B5F5_9HYPO</name>
<dbReference type="Pfam" id="PF20877">
    <property type="entry name" value="Anoctamin_N"/>
    <property type="match status" value="1"/>
</dbReference>
<proteinExistence type="predicted"/>
<dbReference type="InterPro" id="IPR049456">
    <property type="entry name" value="Anoctamin_N_fung"/>
</dbReference>
<dbReference type="GO" id="GO:0032541">
    <property type="term" value="C:cortical endoplasmic reticulum"/>
    <property type="evidence" value="ECO:0007669"/>
    <property type="project" value="TreeGrafter"/>
</dbReference>
<dbReference type="OrthoDB" id="296386at2759"/>
<dbReference type="InterPro" id="IPR049452">
    <property type="entry name" value="Anoctamin_TM"/>
</dbReference>
<comment type="subcellular location">
    <subcellularLocation>
        <location evidence="1">Membrane</location>
        <topology evidence="1">Multi-pass membrane protein</topology>
    </subcellularLocation>
</comment>
<dbReference type="GO" id="GO:0016020">
    <property type="term" value="C:membrane"/>
    <property type="evidence" value="ECO:0007669"/>
    <property type="project" value="UniProtKB-SubCell"/>
</dbReference>
<evidence type="ECO:0000256" key="4">
    <source>
        <dbReference type="ARBA" id="ARBA00023136"/>
    </source>
</evidence>
<dbReference type="PANTHER" id="PTHR12308:SF73">
    <property type="entry name" value="ANOCTAMIN"/>
    <property type="match status" value="1"/>
</dbReference>
<dbReference type="GO" id="GO:0005254">
    <property type="term" value="F:chloride channel activity"/>
    <property type="evidence" value="ECO:0007669"/>
    <property type="project" value="TreeGrafter"/>
</dbReference>
<sequence>MSSPLDDAPHEGNFGVDFVVHYKVPPAERAEAEAGFVQLIEALTSIGLATEVRHGDQDSLLILVKMASPDLLAQQAYRARLQDWLHGVRASTPDSDVTKALQDEPVTEAERLRLIYLMITKPKNEGGAGITPSKAKWKHVHSVFPLHNHAFNKAWIKKWSSKYTVDQDDLNDIRDKFGENVAFYFAFLGSYFRFQVVPAAIGLSAWLILGQFSSFYALCCSLWSVVFFEYWKKQEVDLAVQWGVRGVSSIQQSRPEFEWDHETEDAVTGEPVKVYPPLKRVKTQLLQIPFTVACIIALGTLIVTCNSLEVFINEVYTGPGKAYLGFLPTVFLVIGTPTISSFLMSAAAKLTAWENYSTVDAHDAALIQKQFVLNFMTSYMAPLFTAFVYIPFGHILVPLLEFWRKTAQTITFSEKPLPTREFEINPARISNQMFYFTVTAQIVNFATEVVVPYVKQQAMTKAKEFKTKGKKSYDHEEEAEFLERVRQECELEVYDVSGDYREMVMQFGYISLFSVAWPLAAGCFLANNWIELRSDALKIAISSRRPIPWRSDSIGPWLTGLGFLSWLGSITSGAIVYLCSPQSGGITAKGLLLGILFAEHFYLVTQMAARFVISKLDSPGLQKERRERYMTKKKLLGDHQTEGVSMTVGVATAEKITRGALEEEARHASINGNGSPEETFWQRQRGLQETVEVGRRMIEQQDEIHEIHEILEQWIKWRVEWTQPLRGYDMNLNLLFADWRIVNFE</sequence>
<keyword evidence="2 5" id="KW-0812">Transmembrane</keyword>
<dbReference type="Proteomes" id="UP000050424">
    <property type="component" value="Unassembled WGS sequence"/>
</dbReference>
<protein>
    <submittedName>
        <fullName evidence="8">Uncharacterized protein</fullName>
    </submittedName>
</protein>
<evidence type="ECO:0000256" key="1">
    <source>
        <dbReference type="ARBA" id="ARBA00004141"/>
    </source>
</evidence>